<dbReference type="AlphaFoldDB" id="A0A448X392"/>
<protein>
    <submittedName>
        <fullName evidence="1">Uncharacterized protein</fullName>
    </submittedName>
</protein>
<gene>
    <name evidence="1" type="ORF">PXEA_LOCUS20199</name>
</gene>
<keyword evidence="2" id="KW-1185">Reference proteome</keyword>
<sequence>MNRKGIHLQILSEEAKWLDQRYSVVNSVYPSSFQPARPKRDRAGQTERECERERVILKGQDNFKISTRTPFCLTVGRRTACLMAAPSRGLVVYRWLKHFQTGL</sequence>
<dbReference type="EMBL" id="CAAALY010082471">
    <property type="protein sequence ID" value="VEL26759.1"/>
    <property type="molecule type" value="Genomic_DNA"/>
</dbReference>
<accession>A0A448X392</accession>
<dbReference type="Proteomes" id="UP000784294">
    <property type="component" value="Unassembled WGS sequence"/>
</dbReference>
<reference evidence="1" key="1">
    <citation type="submission" date="2018-11" db="EMBL/GenBank/DDBJ databases">
        <authorList>
            <consortium name="Pathogen Informatics"/>
        </authorList>
    </citation>
    <scope>NUCLEOTIDE SEQUENCE</scope>
</reference>
<evidence type="ECO:0000313" key="2">
    <source>
        <dbReference type="Proteomes" id="UP000784294"/>
    </source>
</evidence>
<organism evidence="1 2">
    <name type="scientific">Protopolystoma xenopodis</name>
    <dbReference type="NCBI Taxonomy" id="117903"/>
    <lineage>
        <taxon>Eukaryota</taxon>
        <taxon>Metazoa</taxon>
        <taxon>Spiralia</taxon>
        <taxon>Lophotrochozoa</taxon>
        <taxon>Platyhelminthes</taxon>
        <taxon>Monogenea</taxon>
        <taxon>Polyopisthocotylea</taxon>
        <taxon>Polystomatidea</taxon>
        <taxon>Polystomatidae</taxon>
        <taxon>Protopolystoma</taxon>
    </lineage>
</organism>
<proteinExistence type="predicted"/>
<comment type="caution">
    <text evidence="1">The sequence shown here is derived from an EMBL/GenBank/DDBJ whole genome shotgun (WGS) entry which is preliminary data.</text>
</comment>
<name>A0A448X392_9PLAT</name>
<evidence type="ECO:0000313" key="1">
    <source>
        <dbReference type="EMBL" id="VEL26759.1"/>
    </source>
</evidence>